<accession>A0ABQ4RQA7</accession>
<organism evidence="1 2">
    <name type="scientific">Methylobacterium iners</name>
    <dbReference type="NCBI Taxonomy" id="418707"/>
    <lineage>
        <taxon>Bacteria</taxon>
        <taxon>Pseudomonadati</taxon>
        <taxon>Pseudomonadota</taxon>
        <taxon>Alphaproteobacteria</taxon>
        <taxon>Hyphomicrobiales</taxon>
        <taxon>Methylobacteriaceae</taxon>
        <taxon>Methylobacterium</taxon>
    </lineage>
</organism>
<dbReference type="EMBL" id="BPQP01000001">
    <property type="protein sequence ID" value="GJD92941.1"/>
    <property type="molecule type" value="Genomic_DNA"/>
</dbReference>
<sequence length="176" mass="18920">MAALHFKAPSPRDLVADAAKQAFEEAGGDVRAATAKLEARVRAEYGLREALTDPLISNACYEAVRRQVQGARKAVWNPPARTEKFTPSKVSGAYRVTQLAAGTLLMFPLPGGKKLGDATREEISAAASFYESQAEDMGTKARWLRLVAQSMPTTATAGDVLTDGRLRELQEAARVG</sequence>
<proteinExistence type="predicted"/>
<reference evidence="1" key="2">
    <citation type="submission" date="2021-08" db="EMBL/GenBank/DDBJ databases">
        <authorList>
            <person name="Tani A."/>
            <person name="Ola A."/>
            <person name="Ogura Y."/>
            <person name="Katsura K."/>
            <person name="Hayashi T."/>
        </authorList>
    </citation>
    <scope>NUCLEOTIDE SEQUENCE</scope>
    <source>
        <strain evidence="1">DSM 19015</strain>
    </source>
</reference>
<keyword evidence="2" id="KW-1185">Reference proteome</keyword>
<comment type="caution">
    <text evidence="1">The sequence shown here is derived from an EMBL/GenBank/DDBJ whole genome shotgun (WGS) entry which is preliminary data.</text>
</comment>
<dbReference type="Proteomes" id="UP001055125">
    <property type="component" value="Unassembled WGS sequence"/>
</dbReference>
<evidence type="ECO:0000313" key="2">
    <source>
        <dbReference type="Proteomes" id="UP001055125"/>
    </source>
</evidence>
<evidence type="ECO:0000313" key="1">
    <source>
        <dbReference type="EMBL" id="GJD92941.1"/>
    </source>
</evidence>
<dbReference type="RefSeq" id="WP_238242080.1">
    <property type="nucleotide sequence ID" value="NZ_BPQP01000001.1"/>
</dbReference>
<gene>
    <name evidence="1" type="ORF">OCOJLMKI_0124</name>
</gene>
<protein>
    <submittedName>
        <fullName evidence="1">Uncharacterized protein</fullName>
    </submittedName>
</protein>
<name>A0ABQ4RQA7_9HYPH</name>
<reference evidence="1" key="1">
    <citation type="journal article" date="2021" name="Front. Microbiol.">
        <title>Comprehensive Comparative Genomics and Phenotyping of Methylobacterium Species.</title>
        <authorList>
            <person name="Alessa O."/>
            <person name="Ogura Y."/>
            <person name="Fujitani Y."/>
            <person name="Takami H."/>
            <person name="Hayashi T."/>
            <person name="Sahin N."/>
            <person name="Tani A."/>
        </authorList>
    </citation>
    <scope>NUCLEOTIDE SEQUENCE</scope>
    <source>
        <strain evidence="1">DSM 19015</strain>
    </source>
</reference>